<accession>A0A4S1DVA2</accession>
<dbReference type="OrthoDB" id="880459at2"/>
<name>A0A4S1DVA2_9FLAO</name>
<sequence>MKKSLLFAILLLLTFFSCKSDDDFNNTCNVSNPIENLEWLREAIEELKQSSLAQTGEVYVSQTYYKYSTIFIFGNCCAVCNSVISVHNCEGKILGYIGDDTFKRSLLDKSVIIWKPENFICN</sequence>
<organism evidence="2 3">
    <name type="scientific">Flavivirga rizhaonensis</name>
    <dbReference type="NCBI Taxonomy" id="2559571"/>
    <lineage>
        <taxon>Bacteria</taxon>
        <taxon>Pseudomonadati</taxon>
        <taxon>Bacteroidota</taxon>
        <taxon>Flavobacteriia</taxon>
        <taxon>Flavobacteriales</taxon>
        <taxon>Flavobacteriaceae</taxon>
        <taxon>Flavivirga</taxon>
    </lineage>
</organism>
<comment type="caution">
    <text evidence="2">The sequence shown here is derived from an EMBL/GenBank/DDBJ whole genome shotgun (WGS) entry which is preliminary data.</text>
</comment>
<dbReference type="RefSeq" id="WP_135878133.1">
    <property type="nucleotide sequence ID" value="NZ_SRSO01000024.1"/>
</dbReference>
<dbReference type="PROSITE" id="PS51257">
    <property type="entry name" value="PROKAR_LIPOPROTEIN"/>
    <property type="match status" value="1"/>
</dbReference>
<evidence type="ECO:0000313" key="2">
    <source>
        <dbReference type="EMBL" id="TGV01352.1"/>
    </source>
</evidence>
<feature type="signal peptide" evidence="1">
    <location>
        <begin position="1"/>
        <end position="20"/>
    </location>
</feature>
<keyword evidence="1" id="KW-0732">Signal</keyword>
<evidence type="ECO:0000256" key="1">
    <source>
        <dbReference type="SAM" id="SignalP"/>
    </source>
</evidence>
<feature type="chain" id="PRO_5020600310" evidence="1">
    <location>
        <begin position="21"/>
        <end position="122"/>
    </location>
</feature>
<keyword evidence="3" id="KW-1185">Reference proteome</keyword>
<gene>
    <name evidence="2" type="ORF">EM932_15595</name>
</gene>
<dbReference type="EMBL" id="SRSO01000024">
    <property type="protein sequence ID" value="TGV01352.1"/>
    <property type="molecule type" value="Genomic_DNA"/>
</dbReference>
<protein>
    <submittedName>
        <fullName evidence="2">Uncharacterized protein</fullName>
    </submittedName>
</protein>
<proteinExistence type="predicted"/>
<reference evidence="2 3" key="1">
    <citation type="submission" date="2019-04" db="EMBL/GenBank/DDBJ databases">
        <authorList>
            <person name="Liu A."/>
        </authorList>
    </citation>
    <scope>NUCLEOTIDE SEQUENCE [LARGE SCALE GENOMIC DNA]</scope>
    <source>
        <strain evidence="2 3">RZ03</strain>
    </source>
</reference>
<dbReference type="Proteomes" id="UP000307602">
    <property type="component" value="Unassembled WGS sequence"/>
</dbReference>
<evidence type="ECO:0000313" key="3">
    <source>
        <dbReference type="Proteomes" id="UP000307602"/>
    </source>
</evidence>
<dbReference type="AlphaFoldDB" id="A0A4S1DVA2"/>